<dbReference type="EC" id="2.3.1.266" evidence="5 6"/>
<feature type="domain" description="N-acetyltransferase" evidence="7">
    <location>
        <begin position="5"/>
        <end position="149"/>
    </location>
</feature>
<comment type="function">
    <text evidence="5 6">Acetylates the N-terminal alanine of ribosomal protein bS18.</text>
</comment>
<sequence>MTDAISFRPMTEADLDAVLKIEYAAFSHPWTRGIFTDGLKSYDCWLMFEGSQQVGHGVIQIILDEAHLLNITVKPESQGRGLGLRLLEHLMARANELGARECFLEVRESNQSAYRLYERFGFNEIGRRRGYYPAVGGREDALVMACTLLD</sequence>
<keyword evidence="9" id="KW-1185">Reference proteome</keyword>
<dbReference type="InterPro" id="IPR000182">
    <property type="entry name" value="GNAT_dom"/>
</dbReference>
<organism evidence="8 9">
    <name type="scientific">Pseudomonas knackmussii (strain DSM 6978 / CCUG 54928 / LMG 23759 / B13)</name>
    <dbReference type="NCBI Taxonomy" id="1301098"/>
    <lineage>
        <taxon>Bacteria</taxon>
        <taxon>Pseudomonadati</taxon>
        <taxon>Pseudomonadota</taxon>
        <taxon>Gammaproteobacteria</taxon>
        <taxon>Pseudomonadales</taxon>
        <taxon>Pseudomonadaceae</taxon>
        <taxon>Pseudomonas</taxon>
    </lineage>
</organism>
<dbReference type="GO" id="GO:0008999">
    <property type="term" value="F:protein-N-terminal-alanine acetyltransferase activity"/>
    <property type="evidence" value="ECO:0007669"/>
    <property type="project" value="UniProtKB-UniRule"/>
</dbReference>
<evidence type="ECO:0000256" key="2">
    <source>
        <dbReference type="ARBA" id="ARBA00022490"/>
    </source>
</evidence>
<dbReference type="InterPro" id="IPR016181">
    <property type="entry name" value="Acyl_CoA_acyltransferase"/>
</dbReference>
<reference evidence="8 9" key="1">
    <citation type="submission" date="2013-03" db="EMBL/GenBank/DDBJ databases">
        <authorList>
            <person name="Linke B."/>
        </authorList>
    </citation>
    <scope>NUCLEOTIDE SEQUENCE [LARGE SCALE GENOMIC DNA]</scope>
    <source>
        <strain evidence="8 9">B13</strain>
    </source>
</reference>
<dbReference type="InterPro" id="IPR006464">
    <property type="entry name" value="AcTrfase_RimI/Ard1"/>
</dbReference>
<comment type="subcellular location">
    <subcellularLocation>
        <location evidence="5 6">Cytoplasm</location>
    </subcellularLocation>
</comment>
<protein>
    <recommendedName>
        <fullName evidence="5 6">[Ribosomal protein bS18]-alanine N-acetyltransferase</fullName>
        <ecNumber evidence="5 6">2.3.1.266</ecNumber>
    </recommendedName>
</protein>
<dbReference type="PATRIC" id="fig|1301098.3.peg.4890"/>
<evidence type="ECO:0000256" key="1">
    <source>
        <dbReference type="ARBA" id="ARBA00005395"/>
    </source>
</evidence>
<accession>A0A024HP80</accession>
<name>A0A024HP80_PSEKB</name>
<dbReference type="Pfam" id="PF00583">
    <property type="entry name" value="Acetyltransf_1"/>
    <property type="match status" value="1"/>
</dbReference>
<dbReference type="PANTHER" id="PTHR43420:SF12">
    <property type="entry name" value="N-ACETYLTRANSFERASE DOMAIN-CONTAINING PROTEIN"/>
    <property type="match status" value="1"/>
</dbReference>
<dbReference type="GO" id="GO:0005737">
    <property type="term" value="C:cytoplasm"/>
    <property type="evidence" value="ECO:0007669"/>
    <property type="project" value="UniProtKB-SubCell"/>
</dbReference>
<dbReference type="OrthoDB" id="9796919at2"/>
<dbReference type="HAMAP" id="MF_02210">
    <property type="entry name" value="RimI"/>
    <property type="match status" value="1"/>
</dbReference>
<dbReference type="Proteomes" id="UP000025241">
    <property type="component" value="Chromosome I"/>
</dbReference>
<dbReference type="KEGG" id="pkc:PKB_4903"/>
<evidence type="ECO:0000256" key="5">
    <source>
        <dbReference type="HAMAP-Rule" id="MF_02210"/>
    </source>
</evidence>
<keyword evidence="3 5" id="KW-0808">Transferase</keyword>
<dbReference type="InterPro" id="IPR050680">
    <property type="entry name" value="YpeA/RimI_acetyltransf"/>
</dbReference>
<dbReference type="EMBL" id="HG322950">
    <property type="protein sequence ID" value="CDF86223.1"/>
    <property type="molecule type" value="Genomic_DNA"/>
</dbReference>
<keyword evidence="4 5" id="KW-0012">Acyltransferase</keyword>
<dbReference type="AlphaFoldDB" id="A0A024HP80"/>
<dbReference type="PANTHER" id="PTHR43420">
    <property type="entry name" value="ACETYLTRANSFERASE"/>
    <property type="match status" value="1"/>
</dbReference>
<feature type="active site" description="Proton donor" evidence="5">
    <location>
        <position position="117"/>
    </location>
</feature>
<evidence type="ECO:0000313" key="9">
    <source>
        <dbReference type="Proteomes" id="UP000025241"/>
    </source>
</evidence>
<evidence type="ECO:0000256" key="3">
    <source>
        <dbReference type="ARBA" id="ARBA00022679"/>
    </source>
</evidence>
<evidence type="ECO:0000256" key="6">
    <source>
        <dbReference type="RuleBase" id="RU363094"/>
    </source>
</evidence>
<dbReference type="Gene3D" id="3.40.630.30">
    <property type="match status" value="1"/>
</dbReference>
<dbReference type="eggNOG" id="COG0456">
    <property type="taxonomic scope" value="Bacteria"/>
</dbReference>
<reference evidence="8 9" key="2">
    <citation type="submission" date="2014-05" db="EMBL/GenBank/DDBJ databases">
        <title>Genome sequence of the 3-chlorobenzoate degrading bacterium Pseudomonas knackmussii B13 shows multiple evidence for horizontal gene transfer.</title>
        <authorList>
            <person name="Miyazaki R."/>
            <person name="Bertelli C."/>
            <person name="Falquet L."/>
            <person name="Robinson-Rechavi M."/>
            <person name="Gharib W."/>
            <person name="Roy S."/>
            <person name="Van der Meer J.R."/>
        </authorList>
    </citation>
    <scope>NUCLEOTIDE SEQUENCE [LARGE SCALE GENOMIC DNA]</scope>
    <source>
        <strain evidence="8 9">B13</strain>
    </source>
</reference>
<dbReference type="PROSITE" id="PS51186">
    <property type="entry name" value="GNAT"/>
    <property type="match status" value="1"/>
</dbReference>
<comment type="catalytic activity">
    <reaction evidence="5 6">
        <text>N-terminal L-alanyl-[ribosomal protein bS18] + acetyl-CoA = N-terminal N(alpha)-acetyl-L-alanyl-[ribosomal protein bS18] + CoA + H(+)</text>
        <dbReference type="Rhea" id="RHEA:43756"/>
        <dbReference type="Rhea" id="RHEA-COMP:10676"/>
        <dbReference type="Rhea" id="RHEA-COMP:10677"/>
        <dbReference type="ChEBI" id="CHEBI:15378"/>
        <dbReference type="ChEBI" id="CHEBI:57287"/>
        <dbReference type="ChEBI" id="CHEBI:57288"/>
        <dbReference type="ChEBI" id="CHEBI:64718"/>
        <dbReference type="ChEBI" id="CHEBI:83683"/>
        <dbReference type="EC" id="2.3.1.266"/>
    </reaction>
</comment>
<gene>
    <name evidence="5 8" type="primary">rimI</name>
    <name evidence="8" type="ORF">PKB_4903</name>
</gene>
<feature type="binding site" evidence="5">
    <location>
        <position position="110"/>
    </location>
    <ligand>
        <name>acetyl-CoA</name>
        <dbReference type="ChEBI" id="CHEBI:57288"/>
    </ligand>
</feature>
<dbReference type="STRING" id="1301098.PKB_4903"/>
<evidence type="ECO:0000259" key="7">
    <source>
        <dbReference type="PROSITE" id="PS51186"/>
    </source>
</evidence>
<dbReference type="CDD" id="cd04301">
    <property type="entry name" value="NAT_SF"/>
    <property type="match status" value="1"/>
</dbReference>
<dbReference type="SUPFAM" id="SSF55729">
    <property type="entry name" value="Acyl-CoA N-acyltransferases (Nat)"/>
    <property type="match status" value="1"/>
</dbReference>
<proteinExistence type="inferred from homology"/>
<dbReference type="InterPro" id="IPR043690">
    <property type="entry name" value="RimI"/>
</dbReference>
<dbReference type="RefSeq" id="WP_043255194.1">
    <property type="nucleotide sequence ID" value="NZ_HG322950.1"/>
</dbReference>
<dbReference type="HOGENOM" id="CLU_013985_23_2_6"/>
<comment type="similarity">
    <text evidence="1 5 6">Belongs to the acetyltransferase family. RimI subfamily.</text>
</comment>
<evidence type="ECO:0000256" key="4">
    <source>
        <dbReference type="ARBA" id="ARBA00023315"/>
    </source>
</evidence>
<evidence type="ECO:0000313" key="8">
    <source>
        <dbReference type="EMBL" id="CDF86223.1"/>
    </source>
</evidence>
<keyword evidence="2 5" id="KW-0963">Cytoplasm</keyword>
<dbReference type="NCBIfam" id="TIGR01575">
    <property type="entry name" value="rimI"/>
    <property type="match status" value="1"/>
</dbReference>
<feature type="active site" description="Proton acceptor" evidence="5">
    <location>
        <position position="105"/>
    </location>
</feature>
<comment type="caution">
    <text evidence="5">Lacks conserved residue(s) required for the propagation of feature annotation.</text>
</comment>